<organism evidence="2 3">
    <name type="scientific">[Emmonsia] crescens</name>
    <dbReference type="NCBI Taxonomy" id="73230"/>
    <lineage>
        <taxon>Eukaryota</taxon>
        <taxon>Fungi</taxon>
        <taxon>Dikarya</taxon>
        <taxon>Ascomycota</taxon>
        <taxon>Pezizomycotina</taxon>
        <taxon>Eurotiomycetes</taxon>
        <taxon>Eurotiomycetidae</taxon>
        <taxon>Onygenales</taxon>
        <taxon>Ajellomycetaceae</taxon>
        <taxon>Emergomyces</taxon>
    </lineage>
</organism>
<feature type="region of interest" description="Disordered" evidence="1">
    <location>
        <begin position="28"/>
        <end position="56"/>
    </location>
</feature>
<evidence type="ECO:0000313" key="3">
    <source>
        <dbReference type="Proteomes" id="UP000034164"/>
    </source>
</evidence>
<evidence type="ECO:0000313" key="2">
    <source>
        <dbReference type="EMBL" id="KKZ61572.1"/>
    </source>
</evidence>
<protein>
    <submittedName>
        <fullName evidence="2">Uncharacterized protein</fullName>
    </submittedName>
</protein>
<accession>A0A0G2HTU0</accession>
<evidence type="ECO:0000256" key="1">
    <source>
        <dbReference type="SAM" id="MobiDB-lite"/>
    </source>
</evidence>
<name>A0A0G2HTU0_9EURO</name>
<dbReference type="Proteomes" id="UP000034164">
    <property type="component" value="Unassembled WGS sequence"/>
</dbReference>
<dbReference type="EMBL" id="LCZI01001269">
    <property type="protein sequence ID" value="KKZ61572.1"/>
    <property type="molecule type" value="Genomic_DNA"/>
</dbReference>
<sequence>MTAESKKPGIAVLAGGKGIKKPFTVTCKPRKHRAQRGDRAHRSRLKDGKSPQLRGPVTMDMRDELECRFYDLEFSRQIQFLECLRYNLRTACDYYEWVKMGVARVYFDRLPDTAVKCLFQFLKKNELMDLEPGAADKETKQHIRECNAETRRYIAELKEKVRNGLVDSGSP</sequence>
<dbReference type="OrthoDB" id="4186274at2759"/>
<gene>
    <name evidence="2" type="ORF">EMCG_00555</name>
</gene>
<dbReference type="AlphaFoldDB" id="A0A0G2HTU0"/>
<feature type="compositionally biased region" description="Basic and acidic residues" evidence="1">
    <location>
        <begin position="35"/>
        <end position="49"/>
    </location>
</feature>
<reference evidence="3" key="1">
    <citation type="journal article" date="2015" name="PLoS Genet.">
        <title>The dynamic genome and transcriptome of the human fungal pathogen Blastomyces and close relative Emmonsia.</title>
        <authorList>
            <person name="Munoz J.F."/>
            <person name="Gauthier G.M."/>
            <person name="Desjardins C.A."/>
            <person name="Gallo J.E."/>
            <person name="Holder J."/>
            <person name="Sullivan T.D."/>
            <person name="Marty A.J."/>
            <person name="Carmen J.C."/>
            <person name="Chen Z."/>
            <person name="Ding L."/>
            <person name="Gujja S."/>
            <person name="Magrini V."/>
            <person name="Misas E."/>
            <person name="Mitreva M."/>
            <person name="Priest M."/>
            <person name="Saif S."/>
            <person name="Whiston E.A."/>
            <person name="Young S."/>
            <person name="Zeng Q."/>
            <person name="Goldman W.E."/>
            <person name="Mardis E.R."/>
            <person name="Taylor J.W."/>
            <person name="McEwen J.G."/>
            <person name="Clay O.K."/>
            <person name="Klein B.S."/>
            <person name="Cuomo C.A."/>
        </authorList>
    </citation>
    <scope>NUCLEOTIDE SEQUENCE [LARGE SCALE GENOMIC DNA]</scope>
    <source>
        <strain evidence="3">UAMH 3008</strain>
    </source>
</reference>
<proteinExistence type="predicted"/>
<comment type="caution">
    <text evidence="2">The sequence shown here is derived from an EMBL/GenBank/DDBJ whole genome shotgun (WGS) entry which is preliminary data.</text>
</comment>
<dbReference type="VEuPathDB" id="FungiDB:EMCG_00555"/>